<evidence type="ECO:0000313" key="1">
    <source>
        <dbReference type="EMBL" id="JAP83373.1"/>
    </source>
</evidence>
<reference evidence="1" key="1">
    <citation type="journal article" date="2016" name="Ticks Tick Borne Dis.">
        <title>De novo assembly and annotation of the salivary gland transcriptome of Rhipicephalus appendiculatus male and female ticks during blood feeding.</title>
        <authorList>
            <person name="de Castro M.H."/>
            <person name="de Klerk D."/>
            <person name="Pienaar R."/>
            <person name="Latif A.A."/>
            <person name="Rees D.J."/>
            <person name="Mans B.J."/>
        </authorList>
    </citation>
    <scope>NUCLEOTIDE SEQUENCE</scope>
    <source>
        <tissue evidence="1">Salivary glands</tissue>
    </source>
</reference>
<accession>A0A131YVZ9</accession>
<proteinExistence type="predicted"/>
<organism evidence="1">
    <name type="scientific">Rhipicephalus appendiculatus</name>
    <name type="common">Brown ear tick</name>
    <dbReference type="NCBI Taxonomy" id="34631"/>
    <lineage>
        <taxon>Eukaryota</taxon>
        <taxon>Metazoa</taxon>
        <taxon>Ecdysozoa</taxon>
        <taxon>Arthropoda</taxon>
        <taxon>Chelicerata</taxon>
        <taxon>Arachnida</taxon>
        <taxon>Acari</taxon>
        <taxon>Parasitiformes</taxon>
        <taxon>Ixodida</taxon>
        <taxon>Ixodoidea</taxon>
        <taxon>Ixodidae</taxon>
        <taxon>Rhipicephalinae</taxon>
        <taxon>Rhipicephalus</taxon>
        <taxon>Rhipicephalus</taxon>
    </lineage>
</organism>
<protein>
    <submittedName>
        <fullName evidence="1">Uncharacterized protein</fullName>
    </submittedName>
</protein>
<sequence>MISTINALHTSEPATCIKYFTLILKFSSPIICKPAPRNRHYQDESTQFSGFMKSASCVQPKSQKLVSKSLDDNSLIVVYVHHLQLTANDRADASIS</sequence>
<name>A0A131YVZ9_RHIAP</name>
<dbReference type="AlphaFoldDB" id="A0A131YVZ9"/>
<dbReference type="EMBL" id="GEDV01005184">
    <property type="protein sequence ID" value="JAP83373.1"/>
    <property type="molecule type" value="Transcribed_RNA"/>
</dbReference>